<comment type="caution">
    <text evidence="2">The sequence shown here is derived from an EMBL/GenBank/DDBJ whole genome shotgun (WGS) entry which is preliminary data.</text>
</comment>
<dbReference type="AlphaFoldDB" id="A0ABD4T117"/>
<sequence length="66" mass="7451">WHENYNGAPTDGSVWESGSEERRVLRGGSWDYGPWFCRSANRYRFVPGGRDLNGGFRLALSASRVS</sequence>
<dbReference type="SUPFAM" id="SSF56436">
    <property type="entry name" value="C-type lectin-like"/>
    <property type="match status" value="1"/>
</dbReference>
<dbReference type="RefSeq" id="WP_166281113.1">
    <property type="nucleotide sequence ID" value="NZ_JTHE03000039.1"/>
</dbReference>
<dbReference type="Pfam" id="PF03781">
    <property type="entry name" value="FGE-sulfatase"/>
    <property type="match status" value="1"/>
</dbReference>
<dbReference type="InterPro" id="IPR016187">
    <property type="entry name" value="CTDL_fold"/>
</dbReference>
<feature type="non-terminal residue" evidence="2">
    <location>
        <position position="1"/>
    </location>
</feature>
<dbReference type="Proteomes" id="UP000031561">
    <property type="component" value="Unassembled WGS sequence"/>
</dbReference>
<accession>A0ABD4T117</accession>
<feature type="domain" description="Sulfatase-modifying factor enzyme-like" evidence="1">
    <location>
        <begin position="1"/>
        <end position="59"/>
    </location>
</feature>
<dbReference type="InterPro" id="IPR005532">
    <property type="entry name" value="SUMF_dom"/>
</dbReference>
<proteinExistence type="predicted"/>
<organism evidence="2 3">
    <name type="scientific">Lyngbya confervoides BDU141951</name>
    <dbReference type="NCBI Taxonomy" id="1574623"/>
    <lineage>
        <taxon>Bacteria</taxon>
        <taxon>Bacillati</taxon>
        <taxon>Cyanobacteriota</taxon>
        <taxon>Cyanophyceae</taxon>
        <taxon>Oscillatoriophycideae</taxon>
        <taxon>Oscillatoriales</taxon>
        <taxon>Microcoleaceae</taxon>
        <taxon>Lyngbya</taxon>
    </lineage>
</organism>
<evidence type="ECO:0000259" key="1">
    <source>
        <dbReference type="Pfam" id="PF03781"/>
    </source>
</evidence>
<evidence type="ECO:0000313" key="2">
    <source>
        <dbReference type="EMBL" id="MCM1982397.1"/>
    </source>
</evidence>
<dbReference type="Gene3D" id="3.90.1580.10">
    <property type="entry name" value="paralog of FGE (formylglycine-generating enzyme)"/>
    <property type="match status" value="1"/>
</dbReference>
<dbReference type="EMBL" id="JTHE03000039">
    <property type="protein sequence ID" value="MCM1982397.1"/>
    <property type="molecule type" value="Genomic_DNA"/>
</dbReference>
<name>A0ABD4T117_9CYAN</name>
<keyword evidence="3" id="KW-1185">Reference proteome</keyword>
<protein>
    <submittedName>
        <fullName evidence="2">SUMF1/EgtB/PvdO family nonheme iron enzyme</fullName>
    </submittedName>
</protein>
<evidence type="ECO:0000313" key="3">
    <source>
        <dbReference type="Proteomes" id="UP000031561"/>
    </source>
</evidence>
<dbReference type="InterPro" id="IPR042095">
    <property type="entry name" value="SUMF_sf"/>
</dbReference>
<reference evidence="2 3" key="1">
    <citation type="journal article" date="2015" name="Genome Announc.">
        <title>Draft Genome Sequence of Filamentous Marine Cyanobacterium Lyngbya confervoides Strain BDU141951.</title>
        <authorList>
            <person name="Chandrababunaidu M.M."/>
            <person name="Sen D."/>
            <person name="Tripathy S."/>
        </authorList>
    </citation>
    <scope>NUCLEOTIDE SEQUENCE [LARGE SCALE GENOMIC DNA]</scope>
    <source>
        <strain evidence="2 3">BDU141951</strain>
    </source>
</reference>
<gene>
    <name evidence="2" type="ORF">QQ91_0006085</name>
</gene>